<accession>A0A8J3QBI7</accession>
<evidence type="ECO:0000313" key="1">
    <source>
        <dbReference type="EMBL" id="GIH06653.1"/>
    </source>
</evidence>
<dbReference type="Proteomes" id="UP000612899">
    <property type="component" value="Unassembled WGS sequence"/>
</dbReference>
<dbReference type="AlphaFoldDB" id="A0A8J3QBI7"/>
<proteinExistence type="predicted"/>
<protein>
    <recommendedName>
        <fullName evidence="3">XRE family transcriptional regulator</fullName>
    </recommendedName>
</protein>
<comment type="caution">
    <text evidence="1">The sequence shown here is derived from an EMBL/GenBank/DDBJ whole genome shotgun (WGS) entry which is preliminary data.</text>
</comment>
<sequence>MEQVLEGHTRVDQTVVDHFVSLLNQQRRLEDTIGGQPLLPVVMRQMETVQSLRFAARGQLFDQVLALAASHAQFIAWMCQDGGNSPQAVEYYSLAHDLAVEAGDADMVATTLSMKAHVAWSSAEPLRCQRFGEAAAATPGASPMVRGMAVQMSARGLAMQSDQQARHVLDDAAALLGSVVDMPDWMYFYGDVWLTLQAGMIESHLHSWARATAFYRDGLDRLPEHFTRDRAWYLSCLAMAQAENGDAEAALDVARAALPKAREVRNRHGIKQIERAANRLNAMGARQGRELDELLVQTSAS</sequence>
<keyword evidence="2" id="KW-1185">Reference proteome</keyword>
<organism evidence="1 2">
    <name type="scientific">Rhizocola hellebori</name>
    <dbReference type="NCBI Taxonomy" id="1392758"/>
    <lineage>
        <taxon>Bacteria</taxon>
        <taxon>Bacillati</taxon>
        <taxon>Actinomycetota</taxon>
        <taxon>Actinomycetes</taxon>
        <taxon>Micromonosporales</taxon>
        <taxon>Micromonosporaceae</taxon>
        <taxon>Rhizocola</taxon>
    </lineage>
</organism>
<reference evidence="1" key="1">
    <citation type="submission" date="2021-01" db="EMBL/GenBank/DDBJ databases">
        <title>Whole genome shotgun sequence of Rhizocola hellebori NBRC 109834.</title>
        <authorList>
            <person name="Komaki H."/>
            <person name="Tamura T."/>
        </authorList>
    </citation>
    <scope>NUCLEOTIDE SEQUENCE</scope>
    <source>
        <strain evidence="1">NBRC 109834</strain>
    </source>
</reference>
<dbReference type="EMBL" id="BONY01000029">
    <property type="protein sequence ID" value="GIH06653.1"/>
    <property type="molecule type" value="Genomic_DNA"/>
</dbReference>
<name>A0A8J3QBI7_9ACTN</name>
<dbReference type="InterPro" id="IPR011990">
    <property type="entry name" value="TPR-like_helical_dom_sf"/>
</dbReference>
<dbReference type="SUPFAM" id="SSF48452">
    <property type="entry name" value="TPR-like"/>
    <property type="match status" value="1"/>
</dbReference>
<gene>
    <name evidence="1" type="ORF">Rhe02_47200</name>
</gene>
<evidence type="ECO:0008006" key="3">
    <source>
        <dbReference type="Google" id="ProtNLM"/>
    </source>
</evidence>
<dbReference type="Gene3D" id="1.25.40.10">
    <property type="entry name" value="Tetratricopeptide repeat domain"/>
    <property type="match status" value="1"/>
</dbReference>
<evidence type="ECO:0000313" key="2">
    <source>
        <dbReference type="Proteomes" id="UP000612899"/>
    </source>
</evidence>